<reference evidence="1 2" key="1">
    <citation type="submission" date="2019-02" db="EMBL/GenBank/DDBJ databases">
        <title>Deep-cultivation of Planctomycetes and their phenomic and genomic characterization uncovers novel biology.</title>
        <authorList>
            <person name="Wiegand S."/>
            <person name="Jogler M."/>
            <person name="Boedeker C."/>
            <person name="Pinto D."/>
            <person name="Vollmers J."/>
            <person name="Rivas-Marin E."/>
            <person name="Kohn T."/>
            <person name="Peeters S.H."/>
            <person name="Heuer A."/>
            <person name="Rast P."/>
            <person name="Oberbeckmann S."/>
            <person name="Bunk B."/>
            <person name="Jeske O."/>
            <person name="Meyerdierks A."/>
            <person name="Storesund J.E."/>
            <person name="Kallscheuer N."/>
            <person name="Luecker S."/>
            <person name="Lage O.M."/>
            <person name="Pohl T."/>
            <person name="Merkel B.J."/>
            <person name="Hornburger P."/>
            <person name="Mueller R.-W."/>
            <person name="Bruemmer F."/>
            <person name="Labrenz M."/>
            <person name="Spormann A.M."/>
            <person name="Op den Camp H."/>
            <person name="Overmann J."/>
            <person name="Amann R."/>
            <person name="Jetten M.S.M."/>
            <person name="Mascher T."/>
            <person name="Medema M.H."/>
            <person name="Devos D.P."/>
            <person name="Kaster A.-K."/>
            <person name="Ovreas L."/>
            <person name="Rohde M."/>
            <person name="Galperin M.Y."/>
            <person name="Jogler C."/>
        </authorList>
    </citation>
    <scope>NUCLEOTIDE SEQUENCE [LARGE SCALE GENOMIC DNA]</scope>
    <source>
        <strain evidence="1 2">Pan265</strain>
    </source>
</reference>
<dbReference type="RefSeq" id="WP_145444878.1">
    <property type="nucleotide sequence ID" value="NZ_CP036280.1"/>
</dbReference>
<protein>
    <submittedName>
        <fullName evidence="1">Ribosomal RNA small subunit methyltransferase J</fullName>
        <ecNumber evidence="1">2.1.1.242</ecNumber>
    </submittedName>
</protein>
<sequence>MSGDAALPLGYQLRPTDAGLTLIDPEGREIRPDWAQLDIRSGPGRSQKAPLFRAIASKHQRLAGLTLLDTTAGWGEDTLLLLAAGCRVIACERHPVIAQLLADAARRFAATDRIPDLDKRLTLLHVDACELLTGVITPTPLWGSDPDPVTGIDAALIDPMFPAERKAGERQAMKSLRAVVGDADTDDHRLLEAALEACVPRVAVKRPRRAACLGGRTPHHAVVGRGFRFDVYLNLGVA</sequence>
<dbReference type="SUPFAM" id="SSF53335">
    <property type="entry name" value="S-adenosyl-L-methionine-dependent methyltransferases"/>
    <property type="match status" value="1"/>
</dbReference>
<name>A0A518BUW4_9BACT</name>
<dbReference type="EC" id="2.1.1.242" evidence="1"/>
<dbReference type="PANTHER" id="PTHR36112:SF1">
    <property type="entry name" value="RIBOSOMAL RNA SMALL SUBUNIT METHYLTRANSFERASE J"/>
    <property type="match status" value="1"/>
</dbReference>
<evidence type="ECO:0000313" key="2">
    <source>
        <dbReference type="Proteomes" id="UP000320386"/>
    </source>
</evidence>
<dbReference type="Pfam" id="PF04445">
    <property type="entry name" value="SAM_MT"/>
    <property type="match status" value="1"/>
</dbReference>
<dbReference type="Gene3D" id="3.40.50.150">
    <property type="entry name" value="Vaccinia Virus protein VP39"/>
    <property type="match status" value="1"/>
</dbReference>
<dbReference type="Proteomes" id="UP000320386">
    <property type="component" value="Chromosome"/>
</dbReference>
<proteinExistence type="predicted"/>
<dbReference type="AlphaFoldDB" id="A0A518BUW4"/>
<dbReference type="InterPro" id="IPR029063">
    <property type="entry name" value="SAM-dependent_MTases_sf"/>
</dbReference>
<evidence type="ECO:0000313" key="1">
    <source>
        <dbReference type="EMBL" id="QDU70724.1"/>
    </source>
</evidence>
<keyword evidence="2" id="KW-1185">Reference proteome</keyword>
<dbReference type="InterPro" id="IPR007536">
    <property type="entry name" value="16SrRNA_methylTrfase_J"/>
</dbReference>
<gene>
    <name evidence="1" type="primary">rsmJ</name>
    <name evidence="1" type="ORF">Pan265_05570</name>
</gene>
<dbReference type="KEGG" id="mcad:Pan265_05570"/>
<dbReference type="EMBL" id="CP036280">
    <property type="protein sequence ID" value="QDU70724.1"/>
    <property type="molecule type" value="Genomic_DNA"/>
</dbReference>
<keyword evidence="1" id="KW-0808">Transferase</keyword>
<dbReference type="GO" id="GO:0008990">
    <property type="term" value="F:rRNA (guanine-N2-)-methyltransferase activity"/>
    <property type="evidence" value="ECO:0007669"/>
    <property type="project" value="InterPro"/>
</dbReference>
<accession>A0A518BUW4</accession>
<organism evidence="1 2">
    <name type="scientific">Mucisphaera calidilacus</name>
    <dbReference type="NCBI Taxonomy" id="2527982"/>
    <lineage>
        <taxon>Bacteria</taxon>
        <taxon>Pseudomonadati</taxon>
        <taxon>Planctomycetota</taxon>
        <taxon>Phycisphaerae</taxon>
        <taxon>Phycisphaerales</taxon>
        <taxon>Phycisphaeraceae</taxon>
        <taxon>Mucisphaera</taxon>
    </lineage>
</organism>
<dbReference type="PANTHER" id="PTHR36112">
    <property type="entry name" value="RIBOSOMAL RNA SMALL SUBUNIT METHYLTRANSFERASE J"/>
    <property type="match status" value="1"/>
</dbReference>
<dbReference type="OrthoDB" id="3191794at2"/>
<keyword evidence="1" id="KW-0489">Methyltransferase</keyword>